<feature type="region of interest" description="Disordered" evidence="1">
    <location>
        <begin position="1"/>
        <end position="41"/>
    </location>
</feature>
<keyword evidence="3" id="KW-1185">Reference proteome</keyword>
<gene>
    <name evidence="2" type="ORF">SS1G_00977</name>
</gene>
<organism evidence="2 3">
    <name type="scientific">Sclerotinia sclerotiorum (strain ATCC 18683 / 1980 / Ss-1)</name>
    <name type="common">White mold</name>
    <name type="synonym">Whetzelinia sclerotiorum</name>
    <dbReference type="NCBI Taxonomy" id="665079"/>
    <lineage>
        <taxon>Eukaryota</taxon>
        <taxon>Fungi</taxon>
        <taxon>Dikarya</taxon>
        <taxon>Ascomycota</taxon>
        <taxon>Pezizomycotina</taxon>
        <taxon>Leotiomycetes</taxon>
        <taxon>Helotiales</taxon>
        <taxon>Sclerotiniaceae</taxon>
        <taxon>Sclerotinia</taxon>
    </lineage>
</organism>
<dbReference type="GeneID" id="5494357"/>
<accession>A7E6Q2</accession>
<dbReference type="Proteomes" id="UP000001312">
    <property type="component" value="Unassembled WGS sequence"/>
</dbReference>
<proteinExistence type="predicted"/>
<dbReference type="HOGENOM" id="CLU_3279748_0_0_1"/>
<feature type="compositionally biased region" description="Basic and acidic residues" evidence="1">
    <location>
        <begin position="15"/>
        <end position="29"/>
    </location>
</feature>
<evidence type="ECO:0000313" key="2">
    <source>
        <dbReference type="EMBL" id="EDN91574.1"/>
    </source>
</evidence>
<sequence length="41" mass="4560">MHEREREVGAVCDPNNKEQVEAPKVESPRGAKSHPGSQVEF</sequence>
<dbReference type="KEGG" id="ssl:SS1G_00977"/>
<name>A7E6Q2_SCLS1</name>
<dbReference type="EMBL" id="CH476621">
    <property type="protein sequence ID" value="EDN91574.1"/>
    <property type="molecule type" value="Genomic_DNA"/>
</dbReference>
<dbReference type="AlphaFoldDB" id="A7E6Q2"/>
<evidence type="ECO:0000256" key="1">
    <source>
        <dbReference type="SAM" id="MobiDB-lite"/>
    </source>
</evidence>
<dbReference type="InParanoid" id="A7E6Q2"/>
<evidence type="ECO:0000313" key="3">
    <source>
        <dbReference type="Proteomes" id="UP000001312"/>
    </source>
</evidence>
<dbReference type="RefSeq" id="XP_001598888.1">
    <property type="nucleotide sequence ID" value="XM_001598838.1"/>
</dbReference>
<reference evidence="3" key="1">
    <citation type="journal article" date="2011" name="PLoS Genet.">
        <title>Genomic analysis of the necrotrophic fungal pathogens Sclerotinia sclerotiorum and Botrytis cinerea.</title>
        <authorList>
            <person name="Amselem J."/>
            <person name="Cuomo C.A."/>
            <person name="van Kan J.A."/>
            <person name="Viaud M."/>
            <person name="Benito E.P."/>
            <person name="Couloux A."/>
            <person name="Coutinho P.M."/>
            <person name="de Vries R.P."/>
            <person name="Dyer P.S."/>
            <person name="Fillinger S."/>
            <person name="Fournier E."/>
            <person name="Gout L."/>
            <person name="Hahn M."/>
            <person name="Kohn L."/>
            <person name="Lapalu N."/>
            <person name="Plummer K.M."/>
            <person name="Pradier J.M."/>
            <person name="Quevillon E."/>
            <person name="Sharon A."/>
            <person name="Simon A."/>
            <person name="ten Have A."/>
            <person name="Tudzynski B."/>
            <person name="Tudzynski P."/>
            <person name="Wincker P."/>
            <person name="Andrew M."/>
            <person name="Anthouard V."/>
            <person name="Beever R.E."/>
            <person name="Beffa R."/>
            <person name="Benoit I."/>
            <person name="Bouzid O."/>
            <person name="Brault B."/>
            <person name="Chen Z."/>
            <person name="Choquer M."/>
            <person name="Collemare J."/>
            <person name="Cotton P."/>
            <person name="Danchin E.G."/>
            <person name="Da Silva C."/>
            <person name="Gautier A."/>
            <person name="Giraud C."/>
            <person name="Giraud T."/>
            <person name="Gonzalez C."/>
            <person name="Grossetete S."/>
            <person name="Guldener U."/>
            <person name="Henrissat B."/>
            <person name="Howlett B.J."/>
            <person name="Kodira C."/>
            <person name="Kretschmer M."/>
            <person name="Lappartient A."/>
            <person name="Leroch M."/>
            <person name="Levis C."/>
            <person name="Mauceli E."/>
            <person name="Neuveglise C."/>
            <person name="Oeser B."/>
            <person name="Pearson M."/>
            <person name="Poulain J."/>
            <person name="Poussereau N."/>
            <person name="Quesneville H."/>
            <person name="Rascle C."/>
            <person name="Schumacher J."/>
            <person name="Segurens B."/>
            <person name="Sexton A."/>
            <person name="Silva E."/>
            <person name="Sirven C."/>
            <person name="Soanes D.M."/>
            <person name="Talbot N.J."/>
            <person name="Templeton M."/>
            <person name="Yandava C."/>
            <person name="Yarden O."/>
            <person name="Zeng Q."/>
            <person name="Rollins J.A."/>
            <person name="Lebrun M.H."/>
            <person name="Dickman M."/>
        </authorList>
    </citation>
    <scope>NUCLEOTIDE SEQUENCE [LARGE SCALE GENOMIC DNA]</scope>
    <source>
        <strain evidence="3">ATCC 18683 / 1980 / Ss-1</strain>
    </source>
</reference>
<protein>
    <submittedName>
        <fullName evidence="2">Uncharacterized protein</fullName>
    </submittedName>
</protein>